<evidence type="ECO:0000313" key="5">
    <source>
        <dbReference type="EMBL" id="KAH9301917.1"/>
    </source>
</evidence>
<dbReference type="SUPFAM" id="SSF81995">
    <property type="entry name" value="beta-sandwich domain of Sec23/24"/>
    <property type="match status" value="1"/>
</dbReference>
<accession>A0AA38FH85</accession>
<comment type="caution">
    <text evidence="5">The sequence shown here is derived from an EMBL/GenBank/DDBJ whole genome shotgun (WGS) entry which is preliminary data.</text>
</comment>
<feature type="compositionally biased region" description="Polar residues" evidence="2">
    <location>
        <begin position="182"/>
        <end position="197"/>
    </location>
</feature>
<sequence length="588" mass="61085">MVSPVPSGERPGYPNSTGYAAQRPFTPMPSDSAGGLAGSMQNLNINRPPPPPWAAQQATRPDAAPQGMQNSAPPPFTPAGSRPMGMGMPFPSPIPPHGAPRPSIPPPLGVMASGPPGVTTTGRPGPVVRPTGPPYGGGPPPVSAPNSNMVRPAMTPFVQRPNAPPSRPARDGLGSPFAPGMNLNSSNEVINGSSTFVQGAPSMRPPLSQGPNAMHPPVGPPRSSGPIASLGAGTVLDAQRTSASAIPPPQFPAASHTPSPAPPTIYPAPGLAPSSAPLPPFSVARQGGPQLSSSLYGTQPWQPPSQQRSYPDNYVPPPPPAAGNQAPGMFGMPGPPRQLSQTIPPMPSSMGHPPGTGVLGMGQPGSPAGTQASGPSRIDPNQIPRPVPSSTLSVFETRSNNQANLPPSATSDFIARDTGNCSPRYMRCTLNQIPCTGDLSSTSGMPLALVVQPFALPHPSEEAIQVVDFGENGPVRCSRCKGYINPFMRFIDQGRRFICNLCGFSNETPREYHCNLGPDGRRRDAAERPELCRGTVEFVATKEYMVRDPMPAVFFFLIDVSMNAIQTGATAAACSAINRAIADLPVSL</sequence>
<organism evidence="5 6">
    <name type="scientific">Taxus chinensis</name>
    <name type="common">Chinese yew</name>
    <name type="synonym">Taxus wallichiana var. chinensis</name>
    <dbReference type="NCBI Taxonomy" id="29808"/>
    <lineage>
        <taxon>Eukaryota</taxon>
        <taxon>Viridiplantae</taxon>
        <taxon>Streptophyta</taxon>
        <taxon>Embryophyta</taxon>
        <taxon>Tracheophyta</taxon>
        <taxon>Spermatophyta</taxon>
        <taxon>Pinopsida</taxon>
        <taxon>Pinidae</taxon>
        <taxon>Conifers II</taxon>
        <taxon>Cupressales</taxon>
        <taxon>Taxaceae</taxon>
        <taxon>Taxus</taxon>
    </lineage>
</organism>
<evidence type="ECO:0000256" key="2">
    <source>
        <dbReference type="SAM" id="MobiDB-lite"/>
    </source>
</evidence>
<dbReference type="PRINTS" id="PR01217">
    <property type="entry name" value="PRICHEXTENSN"/>
</dbReference>
<dbReference type="EMBL" id="JAHRHJ020000009">
    <property type="protein sequence ID" value="KAH9301917.1"/>
    <property type="molecule type" value="Genomic_DNA"/>
</dbReference>
<feature type="compositionally biased region" description="Low complexity" evidence="2">
    <location>
        <begin position="114"/>
        <end position="130"/>
    </location>
</feature>
<reference evidence="5 6" key="1">
    <citation type="journal article" date="2021" name="Nat. Plants">
        <title>The Taxus genome provides insights into paclitaxel biosynthesis.</title>
        <authorList>
            <person name="Xiong X."/>
            <person name="Gou J."/>
            <person name="Liao Q."/>
            <person name="Li Y."/>
            <person name="Zhou Q."/>
            <person name="Bi G."/>
            <person name="Li C."/>
            <person name="Du R."/>
            <person name="Wang X."/>
            <person name="Sun T."/>
            <person name="Guo L."/>
            <person name="Liang H."/>
            <person name="Lu P."/>
            <person name="Wu Y."/>
            <person name="Zhang Z."/>
            <person name="Ro D.K."/>
            <person name="Shang Y."/>
            <person name="Huang S."/>
            <person name="Yan J."/>
        </authorList>
    </citation>
    <scope>NUCLEOTIDE SEQUENCE [LARGE SCALE GENOMIC DNA]</scope>
    <source>
        <strain evidence="5">Ta-2019</strain>
    </source>
</reference>
<dbReference type="GO" id="GO:0000149">
    <property type="term" value="F:SNARE binding"/>
    <property type="evidence" value="ECO:0007669"/>
    <property type="project" value="TreeGrafter"/>
</dbReference>
<dbReference type="Gene3D" id="2.60.40.1670">
    <property type="entry name" value="beta-sandwich domain of Sec23/24"/>
    <property type="match status" value="1"/>
</dbReference>
<feature type="compositionally biased region" description="Pro residues" evidence="2">
    <location>
        <begin position="131"/>
        <end position="143"/>
    </location>
</feature>
<dbReference type="Gene3D" id="2.30.30.380">
    <property type="entry name" value="Zn-finger domain of Sec23/24"/>
    <property type="match status" value="1"/>
</dbReference>
<feature type="region of interest" description="Disordered" evidence="2">
    <location>
        <begin position="1"/>
        <end position="391"/>
    </location>
</feature>
<gene>
    <name evidence="5" type="ORF">KI387_013500</name>
</gene>
<evidence type="ECO:0000259" key="4">
    <source>
        <dbReference type="Pfam" id="PF04811"/>
    </source>
</evidence>
<comment type="similarity">
    <text evidence="1">Belongs to the SEC23/SEC24 family. SEC24 subfamily.</text>
</comment>
<dbReference type="GO" id="GO:0006886">
    <property type="term" value="P:intracellular protein transport"/>
    <property type="evidence" value="ECO:0007669"/>
    <property type="project" value="InterPro"/>
</dbReference>
<dbReference type="Pfam" id="PF04810">
    <property type="entry name" value="zf-Sec23_Sec24"/>
    <property type="match status" value="1"/>
</dbReference>
<dbReference type="OMA" id="INIFYCS"/>
<proteinExistence type="inferred from homology"/>
<dbReference type="InterPro" id="IPR036174">
    <property type="entry name" value="Znf_Sec23_Sec24_sf"/>
</dbReference>
<feature type="domain" description="Sec23/Sec24 trunk" evidence="4">
    <location>
        <begin position="549"/>
        <end position="585"/>
    </location>
</feature>
<feature type="compositionally biased region" description="Polar residues" evidence="2">
    <location>
        <begin position="289"/>
        <end position="310"/>
    </location>
</feature>
<dbReference type="GO" id="GO:0090110">
    <property type="term" value="P:COPII-coated vesicle cargo loading"/>
    <property type="evidence" value="ECO:0007669"/>
    <property type="project" value="TreeGrafter"/>
</dbReference>
<dbReference type="AlphaFoldDB" id="A0AA38FH85"/>
<protein>
    <recommendedName>
        <fullName evidence="7">Protein transport protein Sec24-like CEF</fullName>
    </recommendedName>
</protein>
<dbReference type="PANTHER" id="PTHR13803:SF4">
    <property type="entry name" value="SECRETORY 24CD, ISOFORM C"/>
    <property type="match status" value="1"/>
</dbReference>
<dbReference type="GO" id="GO:0030127">
    <property type="term" value="C:COPII vesicle coat"/>
    <property type="evidence" value="ECO:0007669"/>
    <property type="project" value="InterPro"/>
</dbReference>
<dbReference type="Proteomes" id="UP000824469">
    <property type="component" value="Unassembled WGS sequence"/>
</dbReference>
<dbReference type="InterPro" id="IPR006895">
    <property type="entry name" value="Znf_Sec23_Sec24"/>
</dbReference>
<evidence type="ECO:0000313" key="6">
    <source>
        <dbReference type="Proteomes" id="UP000824469"/>
    </source>
</evidence>
<feature type="compositionally biased region" description="Pro residues" evidence="2">
    <location>
        <begin position="90"/>
        <end position="108"/>
    </location>
</feature>
<name>A0AA38FH85_TAXCH</name>
<dbReference type="InterPro" id="IPR036465">
    <property type="entry name" value="vWFA_dom_sf"/>
</dbReference>
<keyword evidence="6" id="KW-1185">Reference proteome</keyword>
<evidence type="ECO:0000256" key="1">
    <source>
        <dbReference type="ARBA" id="ARBA00008334"/>
    </source>
</evidence>
<evidence type="ECO:0008006" key="7">
    <source>
        <dbReference type="Google" id="ProtNLM"/>
    </source>
</evidence>
<dbReference type="Gene3D" id="3.40.50.410">
    <property type="entry name" value="von Willebrand factor, type A domain"/>
    <property type="match status" value="1"/>
</dbReference>
<dbReference type="InterPro" id="IPR006896">
    <property type="entry name" value="Sec23/24_trunk_dom"/>
</dbReference>
<evidence type="ECO:0000259" key="3">
    <source>
        <dbReference type="Pfam" id="PF04810"/>
    </source>
</evidence>
<dbReference type="Pfam" id="PF04811">
    <property type="entry name" value="Sec23_trunk"/>
    <property type="match status" value="1"/>
</dbReference>
<dbReference type="InterPro" id="IPR050550">
    <property type="entry name" value="SEC23_SEC24_subfamily"/>
</dbReference>
<dbReference type="SUPFAM" id="SSF53300">
    <property type="entry name" value="vWA-like"/>
    <property type="match status" value="1"/>
</dbReference>
<dbReference type="PANTHER" id="PTHR13803">
    <property type="entry name" value="SEC24-RELATED PROTEIN"/>
    <property type="match status" value="1"/>
</dbReference>
<dbReference type="SUPFAM" id="SSF82919">
    <property type="entry name" value="Zn-finger domain of Sec23/24"/>
    <property type="match status" value="1"/>
</dbReference>
<feature type="domain" description="Zinc finger Sec23/Sec24-type" evidence="3">
    <location>
        <begin position="474"/>
        <end position="512"/>
    </location>
</feature>
<dbReference type="GO" id="GO:0008270">
    <property type="term" value="F:zinc ion binding"/>
    <property type="evidence" value="ECO:0007669"/>
    <property type="project" value="InterPro"/>
</dbReference>
<dbReference type="GO" id="GO:0070971">
    <property type="term" value="C:endoplasmic reticulum exit site"/>
    <property type="evidence" value="ECO:0007669"/>
    <property type="project" value="TreeGrafter"/>
</dbReference>